<evidence type="ECO:0000313" key="2">
    <source>
        <dbReference type="EMBL" id="CUG32648.1"/>
    </source>
</evidence>
<keyword evidence="1" id="KW-0472">Membrane</keyword>
<accession>A0A0S4IWT6</accession>
<name>A0A0S4IWT6_BODSA</name>
<organism evidence="2 3">
    <name type="scientific">Bodo saltans</name>
    <name type="common">Flagellated protozoan</name>
    <dbReference type="NCBI Taxonomy" id="75058"/>
    <lineage>
        <taxon>Eukaryota</taxon>
        <taxon>Discoba</taxon>
        <taxon>Euglenozoa</taxon>
        <taxon>Kinetoplastea</taxon>
        <taxon>Metakinetoplastina</taxon>
        <taxon>Eubodonida</taxon>
        <taxon>Bodonidae</taxon>
        <taxon>Bodo</taxon>
    </lineage>
</organism>
<evidence type="ECO:0000313" key="3">
    <source>
        <dbReference type="Proteomes" id="UP000051952"/>
    </source>
</evidence>
<feature type="transmembrane region" description="Helical" evidence="1">
    <location>
        <begin position="119"/>
        <end position="137"/>
    </location>
</feature>
<evidence type="ECO:0000256" key="1">
    <source>
        <dbReference type="SAM" id="Phobius"/>
    </source>
</evidence>
<dbReference type="EMBL" id="CYKH01000751">
    <property type="protein sequence ID" value="CUG32648.1"/>
    <property type="molecule type" value="Genomic_DNA"/>
</dbReference>
<sequence>MMVLKTRTWWRGPGYDTSTALRPLPKYASLHAIQRLRLKEEFSTTAKVYLVAQLIMAFGLFVVLVADQPKWPRWEDSTILTAFIVASLTSQGNLLDGGSGVWYAEIARCVVGVCLFETWGWYVLSWFHLASLVVVIVKRHTVQGPLTDAATTTTTSLTQKKLK</sequence>
<dbReference type="AlphaFoldDB" id="A0A0S4IWT6"/>
<gene>
    <name evidence="2" type="ORF">BSAL_77700</name>
</gene>
<feature type="transmembrane region" description="Helical" evidence="1">
    <location>
        <begin position="48"/>
        <end position="66"/>
    </location>
</feature>
<dbReference type="VEuPathDB" id="TriTrypDB:BSAL_77700"/>
<keyword evidence="1" id="KW-1133">Transmembrane helix</keyword>
<protein>
    <submittedName>
        <fullName evidence="2">Transmembrane protein, putative</fullName>
    </submittedName>
</protein>
<reference evidence="3" key="1">
    <citation type="submission" date="2015-09" db="EMBL/GenBank/DDBJ databases">
        <authorList>
            <consortium name="Pathogen Informatics"/>
        </authorList>
    </citation>
    <scope>NUCLEOTIDE SEQUENCE [LARGE SCALE GENOMIC DNA]</scope>
    <source>
        <strain evidence="3">Lake Konstanz</strain>
    </source>
</reference>
<keyword evidence="3" id="KW-1185">Reference proteome</keyword>
<proteinExistence type="predicted"/>
<dbReference type="Proteomes" id="UP000051952">
    <property type="component" value="Unassembled WGS sequence"/>
</dbReference>
<dbReference type="OrthoDB" id="6354873at2759"/>
<keyword evidence="1 2" id="KW-0812">Transmembrane</keyword>